<reference evidence="3" key="1">
    <citation type="submission" date="2021-04" db="EMBL/GenBank/DDBJ databases">
        <authorList>
            <person name="Chebbi M.A.C M."/>
        </authorList>
    </citation>
    <scope>NUCLEOTIDE SEQUENCE</scope>
</reference>
<keyword evidence="4" id="KW-1185">Reference proteome</keyword>
<gene>
    <name evidence="3" type="ORF">HICCMSTLAB_LOCUS11108</name>
</gene>
<comment type="caution">
    <text evidence="3">The sequence shown here is derived from an EMBL/GenBank/DDBJ whole genome shotgun (WGS) entry which is preliminary data.</text>
</comment>
<dbReference type="InterPro" id="IPR011010">
    <property type="entry name" value="DNA_brk_join_enz"/>
</dbReference>
<evidence type="ECO:0000313" key="3">
    <source>
        <dbReference type="EMBL" id="CAG5102625.1"/>
    </source>
</evidence>
<feature type="non-terminal residue" evidence="3">
    <location>
        <position position="1"/>
    </location>
</feature>
<protein>
    <submittedName>
        <fullName evidence="3">Uncharacterized protein</fullName>
    </submittedName>
</protein>
<dbReference type="Gene3D" id="1.10.443.10">
    <property type="entry name" value="Intergrase catalytic core"/>
    <property type="match status" value="1"/>
</dbReference>
<dbReference type="AlphaFoldDB" id="A0A8J2HM29"/>
<evidence type="ECO:0000313" key="4">
    <source>
        <dbReference type="Proteomes" id="UP000786811"/>
    </source>
</evidence>
<name>A0A8J2HM29_COTCN</name>
<dbReference type="InterPro" id="IPR013762">
    <property type="entry name" value="Integrase-like_cat_sf"/>
</dbReference>
<feature type="compositionally biased region" description="Polar residues" evidence="2">
    <location>
        <begin position="79"/>
        <end position="97"/>
    </location>
</feature>
<dbReference type="EMBL" id="CAJNRD030001123">
    <property type="protein sequence ID" value="CAG5102625.1"/>
    <property type="molecule type" value="Genomic_DNA"/>
</dbReference>
<dbReference type="OrthoDB" id="7697859at2759"/>
<dbReference type="GO" id="GO:0003677">
    <property type="term" value="F:DNA binding"/>
    <property type="evidence" value="ECO:0007669"/>
    <property type="project" value="InterPro"/>
</dbReference>
<sequence length="200" mass="22262">YHSKKARVLTLSQVNKFLNDSDDLNNLANKVILTFGVLGALRTSEICNLNIQDVEDTGSQMIATINDNKNCYPLPSATITNKAPSTSTANQNNPKTNLNDDDVPVENFLQPDSDDDLFFEAYLDDDFDSNINLNPSAITETDDHVPKSTEIISTPEHKSVPKVDSTQKRKLNEIRKTACAESFKKLKKFQGDSKPSVRKN</sequence>
<keyword evidence="1" id="KW-0233">DNA recombination</keyword>
<evidence type="ECO:0000256" key="1">
    <source>
        <dbReference type="ARBA" id="ARBA00023172"/>
    </source>
</evidence>
<evidence type="ECO:0000256" key="2">
    <source>
        <dbReference type="SAM" id="MobiDB-lite"/>
    </source>
</evidence>
<dbReference type="GO" id="GO:0006310">
    <property type="term" value="P:DNA recombination"/>
    <property type="evidence" value="ECO:0007669"/>
    <property type="project" value="UniProtKB-KW"/>
</dbReference>
<feature type="region of interest" description="Disordered" evidence="2">
    <location>
        <begin position="79"/>
        <end position="104"/>
    </location>
</feature>
<dbReference type="SUPFAM" id="SSF56349">
    <property type="entry name" value="DNA breaking-rejoining enzymes"/>
    <property type="match status" value="1"/>
</dbReference>
<proteinExistence type="predicted"/>
<accession>A0A8J2HM29</accession>
<organism evidence="3 4">
    <name type="scientific">Cotesia congregata</name>
    <name type="common">Parasitoid wasp</name>
    <name type="synonym">Apanteles congregatus</name>
    <dbReference type="NCBI Taxonomy" id="51543"/>
    <lineage>
        <taxon>Eukaryota</taxon>
        <taxon>Metazoa</taxon>
        <taxon>Ecdysozoa</taxon>
        <taxon>Arthropoda</taxon>
        <taxon>Hexapoda</taxon>
        <taxon>Insecta</taxon>
        <taxon>Pterygota</taxon>
        <taxon>Neoptera</taxon>
        <taxon>Endopterygota</taxon>
        <taxon>Hymenoptera</taxon>
        <taxon>Apocrita</taxon>
        <taxon>Ichneumonoidea</taxon>
        <taxon>Braconidae</taxon>
        <taxon>Microgastrinae</taxon>
        <taxon>Cotesia</taxon>
    </lineage>
</organism>
<dbReference type="Proteomes" id="UP000786811">
    <property type="component" value="Unassembled WGS sequence"/>
</dbReference>
<dbReference type="GO" id="GO:0015074">
    <property type="term" value="P:DNA integration"/>
    <property type="evidence" value="ECO:0007669"/>
    <property type="project" value="InterPro"/>
</dbReference>